<name>A0ABU2U260_9ACTN</name>
<evidence type="ECO:0000256" key="1">
    <source>
        <dbReference type="ARBA" id="ARBA00023015"/>
    </source>
</evidence>
<dbReference type="PROSITE" id="PS50977">
    <property type="entry name" value="HTH_TETR_2"/>
    <property type="match status" value="1"/>
</dbReference>
<gene>
    <name evidence="6" type="ORF">RM764_30065</name>
</gene>
<feature type="domain" description="HTH tetR-type" evidence="5">
    <location>
        <begin position="7"/>
        <end position="67"/>
    </location>
</feature>
<dbReference type="Pfam" id="PF17932">
    <property type="entry name" value="TetR_C_24"/>
    <property type="match status" value="1"/>
</dbReference>
<keyword evidence="2 4" id="KW-0238">DNA-binding</keyword>
<dbReference type="SUPFAM" id="SSF46689">
    <property type="entry name" value="Homeodomain-like"/>
    <property type="match status" value="1"/>
</dbReference>
<evidence type="ECO:0000256" key="4">
    <source>
        <dbReference type="PROSITE-ProRule" id="PRU00335"/>
    </source>
</evidence>
<evidence type="ECO:0000313" key="7">
    <source>
        <dbReference type="Proteomes" id="UP001183809"/>
    </source>
</evidence>
<protein>
    <submittedName>
        <fullName evidence="6">TetR/AcrR family transcriptional regulator</fullName>
    </submittedName>
</protein>
<dbReference type="Pfam" id="PF00440">
    <property type="entry name" value="TetR_N"/>
    <property type="match status" value="1"/>
</dbReference>
<dbReference type="PANTHER" id="PTHR30055:SF234">
    <property type="entry name" value="HTH-TYPE TRANSCRIPTIONAL REGULATOR BETI"/>
    <property type="match status" value="1"/>
</dbReference>
<dbReference type="InterPro" id="IPR041490">
    <property type="entry name" value="KstR2_TetR_C"/>
</dbReference>
<dbReference type="SUPFAM" id="SSF48498">
    <property type="entry name" value="Tetracyclin repressor-like, C-terminal domain"/>
    <property type="match status" value="1"/>
</dbReference>
<evidence type="ECO:0000259" key="5">
    <source>
        <dbReference type="PROSITE" id="PS50977"/>
    </source>
</evidence>
<dbReference type="InterPro" id="IPR001647">
    <property type="entry name" value="HTH_TetR"/>
</dbReference>
<dbReference type="InterPro" id="IPR009057">
    <property type="entry name" value="Homeodomain-like_sf"/>
</dbReference>
<keyword evidence="7" id="KW-1185">Reference proteome</keyword>
<accession>A0ABU2U260</accession>
<dbReference type="Proteomes" id="UP001183809">
    <property type="component" value="Unassembled WGS sequence"/>
</dbReference>
<dbReference type="PANTHER" id="PTHR30055">
    <property type="entry name" value="HTH-TYPE TRANSCRIPTIONAL REGULATOR RUTR"/>
    <property type="match status" value="1"/>
</dbReference>
<dbReference type="Gene3D" id="1.10.357.10">
    <property type="entry name" value="Tetracycline Repressor, domain 2"/>
    <property type="match status" value="1"/>
</dbReference>
<dbReference type="Gene3D" id="1.10.10.60">
    <property type="entry name" value="Homeodomain-like"/>
    <property type="match status" value="1"/>
</dbReference>
<comment type="caution">
    <text evidence="6">The sequence shown here is derived from an EMBL/GenBank/DDBJ whole genome shotgun (WGS) entry which is preliminary data.</text>
</comment>
<reference evidence="7" key="1">
    <citation type="submission" date="2023-07" db="EMBL/GenBank/DDBJ databases">
        <title>30 novel species of actinomycetes from the DSMZ collection.</title>
        <authorList>
            <person name="Nouioui I."/>
        </authorList>
    </citation>
    <scope>NUCLEOTIDE SEQUENCE [LARGE SCALE GENOMIC DNA]</scope>
    <source>
        <strain evidence="7">DSM 41699</strain>
    </source>
</reference>
<proteinExistence type="predicted"/>
<dbReference type="PRINTS" id="PR00455">
    <property type="entry name" value="HTHTETR"/>
</dbReference>
<sequence>MTQREASENQIRIMDAAAEEFMRAGFDATSIDDIARRIGQTKGFIYYNFRSKVEIFFAVYERGMEMVRDEVTPLADGPGNALERLHRMARAHLVNLMDTVAYHDVIHQGIEQRLRMRLTESQRETLIGLNSLRDEYEALFRAVIEEGVAEGSIRPLPVAVAARTLLGGLNAVDIWYRKDKDHEAASVEELASQVSDVLVSGFHHRS</sequence>
<keyword evidence="3" id="KW-0804">Transcription</keyword>
<evidence type="ECO:0000256" key="3">
    <source>
        <dbReference type="ARBA" id="ARBA00023163"/>
    </source>
</evidence>
<evidence type="ECO:0000256" key="2">
    <source>
        <dbReference type="ARBA" id="ARBA00023125"/>
    </source>
</evidence>
<evidence type="ECO:0000313" key="6">
    <source>
        <dbReference type="EMBL" id="MDT0467200.1"/>
    </source>
</evidence>
<dbReference type="RefSeq" id="WP_311698662.1">
    <property type="nucleotide sequence ID" value="NZ_JAVREY010000049.1"/>
</dbReference>
<dbReference type="EMBL" id="JAVREY010000049">
    <property type="protein sequence ID" value="MDT0467200.1"/>
    <property type="molecule type" value="Genomic_DNA"/>
</dbReference>
<dbReference type="InterPro" id="IPR050109">
    <property type="entry name" value="HTH-type_TetR-like_transc_reg"/>
</dbReference>
<dbReference type="InterPro" id="IPR036271">
    <property type="entry name" value="Tet_transcr_reg_TetR-rel_C_sf"/>
</dbReference>
<keyword evidence="1" id="KW-0805">Transcription regulation</keyword>
<organism evidence="6 7">
    <name type="scientific">Streptomyces gibsoniae</name>
    <dbReference type="NCBI Taxonomy" id="3075529"/>
    <lineage>
        <taxon>Bacteria</taxon>
        <taxon>Bacillati</taxon>
        <taxon>Actinomycetota</taxon>
        <taxon>Actinomycetes</taxon>
        <taxon>Kitasatosporales</taxon>
        <taxon>Streptomycetaceae</taxon>
        <taxon>Streptomyces</taxon>
    </lineage>
</organism>
<feature type="DNA-binding region" description="H-T-H motif" evidence="4">
    <location>
        <begin position="30"/>
        <end position="49"/>
    </location>
</feature>